<protein>
    <submittedName>
        <fullName evidence="2">AAA+-type ATPase, SpoVK/Ycf46/Vps4 family</fullName>
    </submittedName>
</protein>
<proteinExistence type="predicted"/>
<feature type="transmembrane region" description="Helical" evidence="1">
    <location>
        <begin position="48"/>
        <end position="66"/>
    </location>
</feature>
<keyword evidence="3" id="KW-1185">Reference proteome</keyword>
<name>A0A2K8T8B4_9NOSO</name>
<organism evidence="2 3">
    <name type="scientific">Nostoc flagelliforme CCNUN1</name>
    <dbReference type="NCBI Taxonomy" id="2038116"/>
    <lineage>
        <taxon>Bacteria</taxon>
        <taxon>Bacillati</taxon>
        <taxon>Cyanobacteriota</taxon>
        <taxon>Cyanophyceae</taxon>
        <taxon>Nostocales</taxon>
        <taxon>Nostocaceae</taxon>
        <taxon>Nostoc</taxon>
    </lineage>
</organism>
<sequence>MKLSNLLSTLDSQIPIAAVDVLSPDEATIIQWLTTEANNKLSCPVELLHKYFVVLLGVILISVFGSSNSKSL</sequence>
<evidence type="ECO:0000256" key="1">
    <source>
        <dbReference type="SAM" id="Phobius"/>
    </source>
</evidence>
<keyword evidence="1" id="KW-0472">Membrane</keyword>
<keyword evidence="1" id="KW-0812">Transmembrane</keyword>
<reference evidence="2 3" key="1">
    <citation type="submission" date="2017-11" db="EMBL/GenBank/DDBJ databases">
        <title>Complete genome of a free-living desiccation-tolerant cyanobacterium and its photosynthetic adaptation to extreme terrestrial habitat.</title>
        <authorList>
            <person name="Shang J."/>
        </authorList>
    </citation>
    <scope>NUCLEOTIDE SEQUENCE [LARGE SCALE GENOMIC DNA]</scope>
    <source>
        <strain evidence="2 3">CCNUN1</strain>
        <plasmid evidence="3">pnfsy07</plasmid>
    </source>
</reference>
<evidence type="ECO:0000313" key="3">
    <source>
        <dbReference type="Proteomes" id="UP000232003"/>
    </source>
</evidence>
<gene>
    <name evidence="2" type="ORF">COO91_10161</name>
</gene>
<evidence type="ECO:0000313" key="2">
    <source>
        <dbReference type="EMBL" id="AUB43947.1"/>
    </source>
</evidence>
<accession>A0A2K8T8B4</accession>
<dbReference type="AlphaFoldDB" id="A0A2K8T8B4"/>
<keyword evidence="2" id="KW-0614">Plasmid</keyword>
<dbReference type="KEGG" id="nfl:COO91_10161"/>
<keyword evidence="1" id="KW-1133">Transmembrane helix</keyword>
<geneLocation type="plasmid" evidence="3">
    <name>pnfsy07</name>
</geneLocation>
<dbReference type="Proteomes" id="UP000232003">
    <property type="component" value="Plasmid pNFSY07"/>
</dbReference>
<dbReference type="EMBL" id="CP024792">
    <property type="protein sequence ID" value="AUB43947.1"/>
    <property type="molecule type" value="Genomic_DNA"/>
</dbReference>
<dbReference type="RefSeq" id="WP_100903876.1">
    <property type="nucleotide sequence ID" value="NZ_CAWNNC010000008.1"/>
</dbReference>